<proteinExistence type="predicted"/>
<evidence type="ECO:0000313" key="2">
    <source>
        <dbReference type="Proteomes" id="UP000767446"/>
    </source>
</evidence>
<organism evidence="1 2">
    <name type="scientific">Gomphosphaeria aponina SAG 52.96 = DSM 107014</name>
    <dbReference type="NCBI Taxonomy" id="1521640"/>
    <lineage>
        <taxon>Bacteria</taxon>
        <taxon>Bacillati</taxon>
        <taxon>Cyanobacteriota</taxon>
        <taxon>Cyanophyceae</taxon>
        <taxon>Oscillatoriophycideae</taxon>
        <taxon>Chroococcales</taxon>
        <taxon>Gomphosphaeriaceae</taxon>
        <taxon>Gomphosphaeria</taxon>
    </lineage>
</organism>
<comment type="caution">
    <text evidence="1">The sequence shown here is derived from an EMBL/GenBank/DDBJ whole genome shotgun (WGS) entry which is preliminary data.</text>
</comment>
<reference evidence="1" key="1">
    <citation type="submission" date="2021-02" db="EMBL/GenBank/DDBJ databases">
        <title>Metagenome analyses of Stigonema ocellatum DSM 106950, Chlorogloea purpurea SAG 13.99 and Gomphosphaeria aponina DSM 107014.</title>
        <authorList>
            <person name="Marter P."/>
            <person name="Huang S."/>
        </authorList>
    </citation>
    <scope>NUCLEOTIDE SEQUENCE</scope>
    <source>
        <strain evidence="1">JP213</strain>
    </source>
</reference>
<dbReference type="EMBL" id="JADQBC010000034">
    <property type="protein sequence ID" value="MBR8827552.1"/>
    <property type="molecule type" value="Genomic_DNA"/>
</dbReference>
<gene>
    <name evidence="1" type="ORF">DSM107014_06525</name>
</gene>
<protein>
    <submittedName>
        <fullName evidence="1">Uncharacterized protein</fullName>
    </submittedName>
</protein>
<dbReference type="AlphaFoldDB" id="A0A941GSZ2"/>
<name>A0A941GSZ2_9CHRO</name>
<sequence length="96" mass="10906">MSCPYFKKIITEQEKLPKDEQQAILEGEKIEQKQGCLDDVINLVDEWLAEDSEYDQEVYPQLKVALANHPISIAALNADLAAGLSFKELRKQSKGW</sequence>
<accession>A0A941GSZ2</accession>
<dbReference type="Proteomes" id="UP000767446">
    <property type="component" value="Unassembled WGS sequence"/>
</dbReference>
<evidence type="ECO:0000313" key="1">
    <source>
        <dbReference type="EMBL" id="MBR8827552.1"/>
    </source>
</evidence>